<organism evidence="12 13">
    <name type="scientific">Sorangium cellulosum</name>
    <name type="common">Polyangium cellulosum</name>
    <dbReference type="NCBI Taxonomy" id="56"/>
    <lineage>
        <taxon>Bacteria</taxon>
        <taxon>Pseudomonadati</taxon>
        <taxon>Myxococcota</taxon>
        <taxon>Polyangia</taxon>
        <taxon>Polyangiales</taxon>
        <taxon>Polyangiaceae</taxon>
        <taxon>Sorangium</taxon>
    </lineage>
</organism>
<dbReference type="InterPro" id="IPR024194">
    <property type="entry name" value="Ac/AlaTfrase_AlgI/DltB"/>
</dbReference>
<keyword evidence="4 9" id="KW-0808">Transferase</keyword>
<feature type="transmembrane region" description="Helical" evidence="11">
    <location>
        <begin position="194"/>
        <end position="213"/>
    </location>
</feature>
<feature type="transmembrane region" description="Helical" evidence="11">
    <location>
        <begin position="370"/>
        <end position="391"/>
    </location>
</feature>
<reference evidence="12 13" key="1">
    <citation type="submission" date="2015-09" db="EMBL/GenBank/DDBJ databases">
        <title>Sorangium comparison.</title>
        <authorList>
            <person name="Zaburannyi N."/>
            <person name="Bunk B."/>
            <person name="Overmann J."/>
            <person name="Mueller R."/>
        </authorList>
    </citation>
    <scope>NUCLEOTIDE SEQUENCE [LARGE SCALE GENOMIC DNA]</scope>
    <source>
        <strain evidence="12 13">So ce26</strain>
    </source>
</reference>
<keyword evidence="3 9" id="KW-1003">Cell membrane</keyword>
<dbReference type="PANTHER" id="PTHR13285:SF23">
    <property type="entry name" value="TEICHOIC ACID D-ALANYLTRANSFERASE"/>
    <property type="match status" value="1"/>
</dbReference>
<keyword evidence="5 11" id="KW-0812">Transmembrane</keyword>
<dbReference type="GO" id="GO:0042121">
    <property type="term" value="P:alginic acid biosynthetic process"/>
    <property type="evidence" value="ECO:0007669"/>
    <property type="project" value="InterPro"/>
</dbReference>
<evidence type="ECO:0000256" key="6">
    <source>
        <dbReference type="ARBA" id="ARBA00022989"/>
    </source>
</evidence>
<gene>
    <name evidence="12" type="ORF">SOCE26_095890</name>
</gene>
<evidence type="ECO:0000256" key="4">
    <source>
        <dbReference type="ARBA" id="ARBA00022679"/>
    </source>
</evidence>
<evidence type="ECO:0000256" key="2">
    <source>
        <dbReference type="ARBA" id="ARBA00010323"/>
    </source>
</evidence>
<dbReference type="PIRSF" id="PIRSF016636">
    <property type="entry name" value="AlgI_DltB"/>
    <property type="match status" value="1"/>
</dbReference>
<protein>
    <submittedName>
        <fullName evidence="12">O-acyltransferase</fullName>
    </submittedName>
</protein>
<dbReference type="InterPro" id="IPR051085">
    <property type="entry name" value="MB_O-acyltransferase"/>
</dbReference>
<proteinExistence type="inferred from homology"/>
<dbReference type="InterPro" id="IPR004299">
    <property type="entry name" value="MBOAT_fam"/>
</dbReference>
<evidence type="ECO:0000256" key="3">
    <source>
        <dbReference type="ARBA" id="ARBA00022475"/>
    </source>
</evidence>
<dbReference type="AlphaFoldDB" id="A0A2L0F983"/>
<dbReference type="Proteomes" id="UP000238348">
    <property type="component" value="Chromosome"/>
</dbReference>
<feature type="transmembrane region" description="Helical" evidence="11">
    <location>
        <begin position="38"/>
        <end position="59"/>
    </location>
</feature>
<dbReference type="GO" id="GO:0005886">
    <property type="term" value="C:plasma membrane"/>
    <property type="evidence" value="ECO:0007669"/>
    <property type="project" value="UniProtKB-SubCell"/>
</dbReference>
<name>A0A2L0F983_SORCE</name>
<feature type="transmembrane region" description="Helical" evidence="11">
    <location>
        <begin position="116"/>
        <end position="135"/>
    </location>
</feature>
<dbReference type="EMBL" id="CP012673">
    <property type="protein sequence ID" value="AUX48062.1"/>
    <property type="molecule type" value="Genomic_DNA"/>
</dbReference>
<evidence type="ECO:0000313" key="13">
    <source>
        <dbReference type="Proteomes" id="UP000238348"/>
    </source>
</evidence>
<accession>A0A2L0F983</accession>
<feature type="transmembrane region" description="Helical" evidence="11">
    <location>
        <begin position="65"/>
        <end position="83"/>
    </location>
</feature>
<dbReference type="InterPro" id="IPR028362">
    <property type="entry name" value="AlgI"/>
</dbReference>
<feature type="transmembrane region" description="Helical" evidence="11">
    <location>
        <begin position="411"/>
        <end position="432"/>
    </location>
</feature>
<dbReference type="PANTHER" id="PTHR13285">
    <property type="entry name" value="ACYLTRANSFERASE"/>
    <property type="match status" value="1"/>
</dbReference>
<evidence type="ECO:0000256" key="1">
    <source>
        <dbReference type="ARBA" id="ARBA00004651"/>
    </source>
</evidence>
<evidence type="ECO:0000256" key="5">
    <source>
        <dbReference type="ARBA" id="ARBA00022692"/>
    </source>
</evidence>
<feature type="region of interest" description="Disordered" evidence="10">
    <location>
        <begin position="1"/>
        <end position="34"/>
    </location>
</feature>
<evidence type="ECO:0000256" key="10">
    <source>
        <dbReference type="SAM" id="MobiDB-lite"/>
    </source>
</evidence>
<feature type="transmembrane region" description="Helical" evidence="11">
    <location>
        <begin position="452"/>
        <end position="474"/>
    </location>
</feature>
<dbReference type="PIRSF" id="PIRSF500217">
    <property type="entry name" value="AlgI"/>
    <property type="match status" value="1"/>
</dbReference>
<evidence type="ECO:0000256" key="9">
    <source>
        <dbReference type="PIRNR" id="PIRNR016636"/>
    </source>
</evidence>
<evidence type="ECO:0000313" key="12">
    <source>
        <dbReference type="EMBL" id="AUX48062.1"/>
    </source>
</evidence>
<keyword evidence="6 11" id="KW-1133">Transmembrane helix</keyword>
<feature type="compositionally biased region" description="Low complexity" evidence="10">
    <location>
        <begin position="23"/>
        <end position="34"/>
    </location>
</feature>
<dbReference type="Pfam" id="PF03062">
    <property type="entry name" value="MBOAT"/>
    <property type="match status" value="1"/>
</dbReference>
<evidence type="ECO:0000256" key="7">
    <source>
        <dbReference type="ARBA" id="ARBA00023136"/>
    </source>
</evidence>
<dbReference type="GO" id="GO:0016746">
    <property type="term" value="F:acyltransferase activity"/>
    <property type="evidence" value="ECO:0007669"/>
    <property type="project" value="UniProtKB-KW"/>
</dbReference>
<evidence type="ECO:0000256" key="8">
    <source>
        <dbReference type="ARBA" id="ARBA00023315"/>
    </source>
</evidence>
<keyword evidence="7 9" id="KW-0472">Membrane</keyword>
<sequence>MLNGAPRPDDPDPPGRAPRLRGARSPQQPARPGRRPAVLFNTLSYAQFFAAAFLGSWALARLFGVWPRIVFLLLMSYGFYAAWDWRYLPLIFASSTVDFLLARAIAREERPRARRLMLIATVALNLGFLGFFKYWNFAVENVAALRALITGAPVSADHALRVLLPPVGISFFTFESMSYVIDVYRRELPPHRSYLRYLLFVAFFPHLVAGPIVRPRDLLPQFERAPSLTREQGGEGLFLIAVGLLKKVVLSDQLALNLVDRVFERPENFSALEVLCGVYGYAAQIYCDFSGYTDIAIGSALLLGVRFPKNFDAPYKARNLADFWRRWHISLSTWLRDYLYIPLGGNRGSELATYRNLMITMLLGGLWHGASWNFVFWGFLHGLGLAVTRAFQRARGGERKAAAASPTAGAFLVRAACVLLTFHYVCFAWIFFRAPTFSQAVLVLRQIGTLTTFHPNLPPVLVALLGAALLSHYVPERTYERARGAFIAAPAAVQGALLFLVAVGLHEAASAAAVPFVYFQF</sequence>
<keyword evidence="8 9" id="KW-0012">Acyltransferase</keyword>
<comment type="similarity">
    <text evidence="2 9">Belongs to the membrane-bound acyltransferase family.</text>
</comment>
<feature type="transmembrane region" description="Helical" evidence="11">
    <location>
        <begin position="163"/>
        <end position="182"/>
    </location>
</feature>
<comment type="subcellular location">
    <subcellularLocation>
        <location evidence="1">Cell membrane</location>
        <topology evidence="1">Multi-pass membrane protein</topology>
    </subcellularLocation>
</comment>
<evidence type="ECO:0000256" key="11">
    <source>
        <dbReference type="SAM" id="Phobius"/>
    </source>
</evidence>